<feature type="signal peptide" evidence="2">
    <location>
        <begin position="1"/>
        <end position="23"/>
    </location>
</feature>
<feature type="chain" id="PRO_5040484023" evidence="2">
    <location>
        <begin position="24"/>
        <end position="230"/>
    </location>
</feature>
<proteinExistence type="predicted"/>
<feature type="region of interest" description="Disordered" evidence="1">
    <location>
        <begin position="124"/>
        <end position="143"/>
    </location>
</feature>
<evidence type="ECO:0000313" key="4">
    <source>
        <dbReference type="Proteomes" id="UP001152759"/>
    </source>
</evidence>
<reference evidence="3" key="1">
    <citation type="submission" date="2021-12" db="EMBL/GenBank/DDBJ databases">
        <authorList>
            <person name="King R."/>
        </authorList>
    </citation>
    <scope>NUCLEOTIDE SEQUENCE</scope>
</reference>
<sequence length="230" mass="26352">MGAKIKVVFFATLAVLLFQAASCSVLPRNSDEDEQVRKDLDTLLTHQEETLESIDLHLKDSFDFIESARKDIKSANSCDEVREALDEVMNFLRKDEDECSKETIAAICGNLCLLSKYDEKQKNECQVSDSHEKKRQVPLEESDSECNLSKEKDRALKKLTKARGNYEGDIKRSRWVSIKAFDTIYNGLAILKNVNVELRGGQHRPKTEREAQQIVRAAQDLWNNFECFED</sequence>
<keyword evidence="2" id="KW-0732">Signal</keyword>
<protein>
    <submittedName>
        <fullName evidence="3">Uncharacterized protein</fullName>
    </submittedName>
</protein>
<dbReference type="AlphaFoldDB" id="A0A9P0FAZ7"/>
<keyword evidence="4" id="KW-1185">Reference proteome</keyword>
<dbReference type="EMBL" id="OU963870">
    <property type="protein sequence ID" value="CAH0396080.1"/>
    <property type="molecule type" value="Genomic_DNA"/>
</dbReference>
<evidence type="ECO:0000256" key="2">
    <source>
        <dbReference type="SAM" id="SignalP"/>
    </source>
</evidence>
<gene>
    <name evidence="3" type="ORF">BEMITA_LOCUS14187</name>
</gene>
<evidence type="ECO:0000256" key="1">
    <source>
        <dbReference type="SAM" id="MobiDB-lite"/>
    </source>
</evidence>
<accession>A0A9P0FAZ7</accession>
<dbReference type="Proteomes" id="UP001152759">
    <property type="component" value="Chromosome 9"/>
</dbReference>
<evidence type="ECO:0000313" key="3">
    <source>
        <dbReference type="EMBL" id="CAH0396080.1"/>
    </source>
</evidence>
<feature type="compositionally biased region" description="Basic and acidic residues" evidence="1">
    <location>
        <begin position="124"/>
        <end position="138"/>
    </location>
</feature>
<organism evidence="3 4">
    <name type="scientific">Bemisia tabaci</name>
    <name type="common">Sweetpotato whitefly</name>
    <name type="synonym">Aleurodes tabaci</name>
    <dbReference type="NCBI Taxonomy" id="7038"/>
    <lineage>
        <taxon>Eukaryota</taxon>
        <taxon>Metazoa</taxon>
        <taxon>Ecdysozoa</taxon>
        <taxon>Arthropoda</taxon>
        <taxon>Hexapoda</taxon>
        <taxon>Insecta</taxon>
        <taxon>Pterygota</taxon>
        <taxon>Neoptera</taxon>
        <taxon>Paraneoptera</taxon>
        <taxon>Hemiptera</taxon>
        <taxon>Sternorrhyncha</taxon>
        <taxon>Aleyrodoidea</taxon>
        <taxon>Aleyrodidae</taxon>
        <taxon>Aleyrodinae</taxon>
        <taxon>Bemisia</taxon>
    </lineage>
</organism>
<name>A0A9P0FAZ7_BEMTA</name>